<keyword evidence="3" id="KW-0472">Membrane</keyword>
<keyword evidence="3" id="KW-0812">Transmembrane</keyword>
<feature type="transmembrane region" description="Helical" evidence="3">
    <location>
        <begin position="76"/>
        <end position="95"/>
    </location>
</feature>
<feature type="transmembrane region" description="Helical" evidence="3">
    <location>
        <begin position="246"/>
        <end position="268"/>
    </location>
</feature>
<dbReference type="InterPro" id="IPR000160">
    <property type="entry name" value="GGDEF_dom"/>
</dbReference>
<comment type="catalytic activity">
    <reaction evidence="2">
        <text>2 GTP = 3',3'-c-di-GMP + 2 diphosphate</text>
        <dbReference type="Rhea" id="RHEA:24898"/>
        <dbReference type="ChEBI" id="CHEBI:33019"/>
        <dbReference type="ChEBI" id="CHEBI:37565"/>
        <dbReference type="ChEBI" id="CHEBI:58805"/>
        <dbReference type="EC" id="2.7.7.65"/>
    </reaction>
</comment>
<comment type="caution">
    <text evidence="5">The sequence shown here is derived from an EMBL/GenBank/DDBJ whole genome shotgun (WGS) entry which is preliminary data.</text>
</comment>
<feature type="transmembrane region" description="Helical" evidence="3">
    <location>
        <begin position="151"/>
        <end position="173"/>
    </location>
</feature>
<feature type="transmembrane region" description="Helical" evidence="3">
    <location>
        <begin position="115"/>
        <end position="139"/>
    </location>
</feature>
<evidence type="ECO:0000313" key="5">
    <source>
        <dbReference type="EMBL" id="MDF3838307.1"/>
    </source>
</evidence>
<dbReference type="CDD" id="cd01949">
    <property type="entry name" value="GGDEF"/>
    <property type="match status" value="1"/>
</dbReference>
<dbReference type="Pfam" id="PF00990">
    <property type="entry name" value="GGDEF"/>
    <property type="match status" value="1"/>
</dbReference>
<dbReference type="PANTHER" id="PTHR45138">
    <property type="entry name" value="REGULATORY COMPONENTS OF SENSORY TRANSDUCTION SYSTEM"/>
    <property type="match status" value="1"/>
</dbReference>
<sequence>MESFLVRPATRRQATLAGITTLLILGVFALAVPRATQALPAVPPFMPMCALTVFTTACIVSFLLSAQFTVTRQPILGALGGAYAFTALAVALQLMMFPGVFTPDGLFGAGPDSALWMWVFWHGGFPFFVILAVVMRNLSGEALIRPRNVGLWTWGLVGGPVAVGVALCGLALYGDLPSALKVAGSSGGYERNATALVIWALNVVAIAVVLLRGRLRAVLDIWISIALLACLIDTSLNLLSAARFSVGWYLARVFSMFAPGVLVCVLVWEVTVLYRRLFAAHVTLLQTSVHDALTAIYNRSYFNAQFGKEFERAKRGNLPLSLIMIDVDHFKRYNDALGHPKGDACLVAVASALAGVVRRPADFVCRYGGEEFAIVLPDTDLHGASEIAAQATQAVMRLRLDAPAPAGYVTVSAGCAALRWERLADELVEAADVALYRAKAAGRNRVHLADG</sequence>
<dbReference type="InterPro" id="IPR029787">
    <property type="entry name" value="Nucleotide_cyclase"/>
</dbReference>
<evidence type="ECO:0000256" key="3">
    <source>
        <dbReference type="SAM" id="Phobius"/>
    </source>
</evidence>
<dbReference type="RefSeq" id="WP_276268293.1">
    <property type="nucleotide sequence ID" value="NZ_JARJLM010000578.1"/>
</dbReference>
<dbReference type="SUPFAM" id="SSF55073">
    <property type="entry name" value="Nucleotide cyclase"/>
    <property type="match status" value="1"/>
</dbReference>
<dbReference type="EMBL" id="JARJLM010000578">
    <property type="protein sequence ID" value="MDF3838307.1"/>
    <property type="molecule type" value="Genomic_DNA"/>
</dbReference>
<dbReference type="Gene3D" id="3.30.70.270">
    <property type="match status" value="1"/>
</dbReference>
<dbReference type="SMART" id="SM00267">
    <property type="entry name" value="GGDEF"/>
    <property type="match status" value="1"/>
</dbReference>
<evidence type="ECO:0000256" key="1">
    <source>
        <dbReference type="ARBA" id="ARBA00012528"/>
    </source>
</evidence>
<keyword evidence="6" id="KW-1185">Reference proteome</keyword>
<evidence type="ECO:0000259" key="4">
    <source>
        <dbReference type="PROSITE" id="PS50887"/>
    </source>
</evidence>
<dbReference type="EC" id="2.7.7.65" evidence="1"/>
<dbReference type="InterPro" id="IPR050469">
    <property type="entry name" value="Diguanylate_Cyclase"/>
</dbReference>
<dbReference type="NCBIfam" id="TIGR00254">
    <property type="entry name" value="GGDEF"/>
    <property type="match status" value="1"/>
</dbReference>
<gene>
    <name evidence="5" type="ORF">P3W85_36070</name>
</gene>
<dbReference type="InterPro" id="IPR033424">
    <property type="entry name" value="MASE4"/>
</dbReference>
<protein>
    <recommendedName>
        <fullName evidence="1">diguanylate cyclase</fullName>
        <ecNumber evidence="1">2.7.7.65</ecNumber>
    </recommendedName>
</protein>
<accession>A0ABT6B0A2</accession>
<feature type="domain" description="GGDEF" evidence="4">
    <location>
        <begin position="318"/>
        <end position="451"/>
    </location>
</feature>
<proteinExistence type="predicted"/>
<dbReference type="Proteomes" id="UP001216674">
    <property type="component" value="Unassembled WGS sequence"/>
</dbReference>
<dbReference type="PANTHER" id="PTHR45138:SF9">
    <property type="entry name" value="DIGUANYLATE CYCLASE DGCM-RELATED"/>
    <property type="match status" value="1"/>
</dbReference>
<dbReference type="InterPro" id="IPR043128">
    <property type="entry name" value="Rev_trsase/Diguanyl_cyclase"/>
</dbReference>
<feature type="transmembrane region" description="Helical" evidence="3">
    <location>
        <begin position="218"/>
        <end position="240"/>
    </location>
</feature>
<feature type="transmembrane region" description="Helical" evidence="3">
    <location>
        <begin position="193"/>
        <end position="211"/>
    </location>
</feature>
<reference evidence="5 6" key="1">
    <citation type="submission" date="2023-03" db="EMBL/GenBank/DDBJ databases">
        <title>Draft assemblies of triclosan tolerant bacteria isolated from returned activated sludge.</title>
        <authorList>
            <person name="Van Hamelsveld S."/>
        </authorList>
    </citation>
    <scope>NUCLEOTIDE SEQUENCE [LARGE SCALE GENOMIC DNA]</scope>
    <source>
        <strain evidence="5 6">GW210010_S58</strain>
    </source>
</reference>
<dbReference type="PROSITE" id="PS50887">
    <property type="entry name" value="GGDEF"/>
    <property type="match status" value="1"/>
</dbReference>
<feature type="transmembrane region" description="Helical" evidence="3">
    <location>
        <begin position="45"/>
        <end position="64"/>
    </location>
</feature>
<organism evidence="5 6">
    <name type="scientific">Cupriavidus basilensis</name>
    <dbReference type="NCBI Taxonomy" id="68895"/>
    <lineage>
        <taxon>Bacteria</taxon>
        <taxon>Pseudomonadati</taxon>
        <taxon>Pseudomonadota</taxon>
        <taxon>Betaproteobacteria</taxon>
        <taxon>Burkholderiales</taxon>
        <taxon>Burkholderiaceae</taxon>
        <taxon>Cupriavidus</taxon>
    </lineage>
</organism>
<evidence type="ECO:0000313" key="6">
    <source>
        <dbReference type="Proteomes" id="UP001216674"/>
    </source>
</evidence>
<name>A0ABT6B0A2_9BURK</name>
<evidence type="ECO:0000256" key="2">
    <source>
        <dbReference type="ARBA" id="ARBA00034247"/>
    </source>
</evidence>
<dbReference type="Pfam" id="PF17158">
    <property type="entry name" value="MASE4"/>
    <property type="match status" value="1"/>
</dbReference>
<keyword evidence="3" id="KW-1133">Transmembrane helix</keyword>